<organism evidence="2">
    <name type="scientific">Fagus sylvatica</name>
    <name type="common">Beechnut</name>
    <dbReference type="NCBI Taxonomy" id="28930"/>
    <lineage>
        <taxon>Eukaryota</taxon>
        <taxon>Viridiplantae</taxon>
        <taxon>Streptophyta</taxon>
        <taxon>Embryophyta</taxon>
        <taxon>Tracheophyta</taxon>
        <taxon>Spermatophyta</taxon>
        <taxon>Magnoliopsida</taxon>
        <taxon>eudicotyledons</taxon>
        <taxon>Gunneridae</taxon>
        <taxon>Pentapetalae</taxon>
        <taxon>rosids</taxon>
        <taxon>fabids</taxon>
        <taxon>Fagales</taxon>
        <taxon>Fagaceae</taxon>
        <taxon>Fagus</taxon>
    </lineage>
</organism>
<reference evidence="2" key="1">
    <citation type="submission" date="2018-02" db="EMBL/GenBank/DDBJ databases">
        <authorList>
            <person name="Cohen D.B."/>
            <person name="Kent A.D."/>
        </authorList>
    </citation>
    <scope>NUCLEOTIDE SEQUENCE</scope>
</reference>
<keyword evidence="1" id="KW-1133">Transmembrane helix</keyword>
<feature type="transmembrane region" description="Helical" evidence="1">
    <location>
        <begin position="28"/>
        <end position="47"/>
    </location>
</feature>
<sequence>MGCRDWAGRGFAVTGLAWVCRDWARRGFAVPGFAVGLPWVWVAVGLGRAQ</sequence>
<protein>
    <submittedName>
        <fullName evidence="2">Uncharacterized protein</fullName>
    </submittedName>
</protein>
<dbReference type="EMBL" id="OIVN01006244">
    <property type="protein sequence ID" value="SPD28745.1"/>
    <property type="molecule type" value="Genomic_DNA"/>
</dbReference>
<gene>
    <name evidence="2" type="ORF">FSB_LOCUS56627</name>
</gene>
<evidence type="ECO:0000256" key="1">
    <source>
        <dbReference type="SAM" id="Phobius"/>
    </source>
</evidence>
<name>A0A2N9IWL6_FAGSY</name>
<dbReference type="AlphaFoldDB" id="A0A2N9IWL6"/>
<accession>A0A2N9IWL6</accession>
<keyword evidence="1" id="KW-0812">Transmembrane</keyword>
<evidence type="ECO:0000313" key="2">
    <source>
        <dbReference type="EMBL" id="SPD28745.1"/>
    </source>
</evidence>
<keyword evidence="1" id="KW-0472">Membrane</keyword>
<proteinExistence type="predicted"/>